<proteinExistence type="predicted"/>
<keyword evidence="3" id="KW-1185">Reference proteome</keyword>
<feature type="compositionally biased region" description="Basic and acidic residues" evidence="1">
    <location>
        <begin position="208"/>
        <end position="218"/>
    </location>
</feature>
<dbReference type="AlphaFoldDB" id="A0A439D853"/>
<feature type="compositionally biased region" description="Polar residues" evidence="1">
    <location>
        <begin position="248"/>
        <end position="310"/>
    </location>
</feature>
<evidence type="ECO:0000313" key="3">
    <source>
        <dbReference type="Proteomes" id="UP000286045"/>
    </source>
</evidence>
<comment type="caution">
    <text evidence="2">The sequence shown here is derived from an EMBL/GenBank/DDBJ whole genome shotgun (WGS) entry which is preliminary data.</text>
</comment>
<dbReference type="Proteomes" id="UP000286045">
    <property type="component" value="Unassembled WGS sequence"/>
</dbReference>
<organism evidence="2 3">
    <name type="scientific">Xylaria grammica</name>
    <dbReference type="NCBI Taxonomy" id="363999"/>
    <lineage>
        <taxon>Eukaryota</taxon>
        <taxon>Fungi</taxon>
        <taxon>Dikarya</taxon>
        <taxon>Ascomycota</taxon>
        <taxon>Pezizomycotina</taxon>
        <taxon>Sordariomycetes</taxon>
        <taxon>Xylariomycetidae</taxon>
        <taxon>Xylariales</taxon>
        <taxon>Xylariaceae</taxon>
        <taxon>Xylaria</taxon>
    </lineage>
</organism>
<evidence type="ECO:0000313" key="2">
    <source>
        <dbReference type="EMBL" id="RWA10583.1"/>
    </source>
</evidence>
<name>A0A439D853_9PEZI</name>
<feature type="compositionally biased region" description="Basic and acidic residues" evidence="1">
    <location>
        <begin position="227"/>
        <end position="239"/>
    </location>
</feature>
<sequence>MAGRGVNAPVPPQAQFKYNGKPLPQPPPSWELYRGNSEAITAFLIKELRQCDYPGVGKILVTAENALRLYTVTDKHEVNLKSARFARQRQMAIAHHIFSEKQSAETCTACRQGSGPALECLFVSDLDRCTNCHYWNGYCAGPSMGRADKKKRAERVKGQNMENYEESGNAGVDEGSGGQVTSYSHGTTSFTPDSTHSSFNTQVRNAADPRTEFNRDSRAPFSSTAGDTHEYRTGDDNLHSRAGGYGATESNTTGYENPSSLGNATSDFNTPDTSIASSSRSQGYRNLNTYGQSRGNVPSQFNRPNTSTASDFGFQGYLKNLGIPYGRGGRNPPSEFNTAGTTGLGNPGIHGARVNTTGESNTRPTPGIAGASGVPGLTRNIGGYEGTKEETEQRPSTKNTYDGDDSGSKPSKKRKLDSPHDD</sequence>
<feature type="region of interest" description="Disordered" evidence="1">
    <location>
        <begin position="325"/>
        <end position="422"/>
    </location>
</feature>
<feature type="compositionally biased region" description="Polar residues" evidence="1">
    <location>
        <begin position="354"/>
        <end position="364"/>
    </location>
</feature>
<protein>
    <submittedName>
        <fullName evidence="2">Uncharacterized protein</fullName>
    </submittedName>
</protein>
<feature type="compositionally biased region" description="Basic and acidic residues" evidence="1">
    <location>
        <begin position="386"/>
        <end position="395"/>
    </location>
</feature>
<reference evidence="2 3" key="1">
    <citation type="submission" date="2018-12" db="EMBL/GenBank/DDBJ databases">
        <title>Draft genome sequence of Xylaria grammica IHI A82.</title>
        <authorList>
            <person name="Buettner E."/>
            <person name="Kellner H."/>
        </authorList>
    </citation>
    <scope>NUCLEOTIDE SEQUENCE [LARGE SCALE GENOMIC DNA]</scope>
    <source>
        <strain evidence="2 3">IHI A82</strain>
    </source>
</reference>
<feature type="region of interest" description="Disordered" evidence="1">
    <location>
        <begin position="1"/>
        <end position="21"/>
    </location>
</feature>
<dbReference type="EMBL" id="RYZI01000108">
    <property type="protein sequence ID" value="RWA10583.1"/>
    <property type="molecule type" value="Genomic_DNA"/>
</dbReference>
<evidence type="ECO:0000256" key="1">
    <source>
        <dbReference type="SAM" id="MobiDB-lite"/>
    </source>
</evidence>
<gene>
    <name evidence="2" type="ORF">EKO27_g4519</name>
</gene>
<accession>A0A439D853</accession>
<feature type="region of interest" description="Disordered" evidence="1">
    <location>
        <begin position="208"/>
        <end position="313"/>
    </location>
</feature>